<dbReference type="AlphaFoldDB" id="A0A068NWZ9"/>
<evidence type="ECO:0000313" key="1">
    <source>
        <dbReference type="EMBL" id="AIE86124.1"/>
    </source>
</evidence>
<dbReference type="Pfam" id="PF04978">
    <property type="entry name" value="MST"/>
    <property type="match status" value="1"/>
</dbReference>
<keyword evidence="2" id="KW-1185">Reference proteome</keyword>
<dbReference type="InterPro" id="IPR034660">
    <property type="entry name" value="DinB/YfiT-like"/>
</dbReference>
<proteinExistence type="predicted"/>
<sequence>MPSFDACPLDGYPTELGLLLATLQSCTWDWRDELGDVDEDAIVWQARSGGHSIGAVLLHIGEVELYWIEEVVLGREMSEADLQLFMSREIEQYKGQWPSPPRRPLSWYLERLDEVRARTLAAVRDFPAPDAEIPWLEHTVTPRWVLSHVIEHESYHGGQMLLLQDLYAAGS</sequence>
<protein>
    <recommendedName>
        <fullName evidence="3">DinB-like domain-containing protein</fullName>
    </recommendedName>
</protein>
<dbReference type="SUPFAM" id="SSF109854">
    <property type="entry name" value="DinB/YfiT-like putative metalloenzymes"/>
    <property type="match status" value="1"/>
</dbReference>
<dbReference type="EMBL" id="CP007139">
    <property type="protein sequence ID" value="AIE86124.1"/>
    <property type="molecule type" value="Genomic_DNA"/>
</dbReference>
<dbReference type="Gene3D" id="1.20.120.450">
    <property type="entry name" value="dinb family like domain"/>
    <property type="match status" value="1"/>
</dbReference>
<dbReference type="KEGG" id="fgi:OP10G_2756"/>
<dbReference type="STRING" id="661478.OP10G_2756"/>
<reference evidence="1 2" key="1">
    <citation type="journal article" date="2014" name="PLoS ONE">
        <title>The first complete genome sequence of the class fimbriimonadia in the phylum armatimonadetes.</title>
        <authorList>
            <person name="Hu Z.Y."/>
            <person name="Wang Y.Z."/>
            <person name="Im W.T."/>
            <person name="Wang S.Y."/>
            <person name="Zhao G.P."/>
            <person name="Zheng H.J."/>
            <person name="Quan Z.X."/>
        </authorList>
    </citation>
    <scope>NUCLEOTIDE SEQUENCE [LARGE SCALE GENOMIC DNA]</scope>
    <source>
        <strain evidence="1">Gsoil 348</strain>
    </source>
</reference>
<dbReference type="RefSeq" id="WP_025225333.1">
    <property type="nucleotide sequence ID" value="NZ_CP007139.1"/>
</dbReference>
<dbReference type="OrthoDB" id="2677844at2"/>
<accession>A0A068NWZ9</accession>
<evidence type="ECO:0000313" key="2">
    <source>
        <dbReference type="Proteomes" id="UP000027982"/>
    </source>
</evidence>
<evidence type="ECO:0008006" key="3">
    <source>
        <dbReference type="Google" id="ProtNLM"/>
    </source>
</evidence>
<organism evidence="1 2">
    <name type="scientific">Fimbriimonas ginsengisoli Gsoil 348</name>
    <dbReference type="NCBI Taxonomy" id="661478"/>
    <lineage>
        <taxon>Bacteria</taxon>
        <taxon>Bacillati</taxon>
        <taxon>Armatimonadota</taxon>
        <taxon>Fimbriimonadia</taxon>
        <taxon>Fimbriimonadales</taxon>
        <taxon>Fimbriimonadaceae</taxon>
        <taxon>Fimbriimonas</taxon>
    </lineage>
</organism>
<dbReference type="Proteomes" id="UP000027982">
    <property type="component" value="Chromosome"/>
</dbReference>
<dbReference type="InterPro" id="IPR007061">
    <property type="entry name" value="MST-like"/>
</dbReference>
<gene>
    <name evidence="1" type="ORF">OP10G_2756</name>
</gene>
<dbReference type="HOGENOM" id="CLU_1537571_0_0_0"/>
<dbReference type="eggNOG" id="COG2318">
    <property type="taxonomic scope" value="Bacteria"/>
</dbReference>
<name>A0A068NWZ9_FIMGI</name>